<dbReference type="Proteomes" id="UP001222325">
    <property type="component" value="Unassembled WGS sequence"/>
</dbReference>
<feature type="signal peptide" evidence="3">
    <location>
        <begin position="1"/>
        <end position="20"/>
    </location>
</feature>
<comment type="caution">
    <text evidence="4">The sequence shown here is derived from an EMBL/GenBank/DDBJ whole genome shotgun (WGS) entry which is preliminary data.</text>
</comment>
<dbReference type="Pfam" id="PF11807">
    <property type="entry name" value="UstYa"/>
    <property type="match status" value="1"/>
</dbReference>
<dbReference type="PANTHER" id="PTHR33365">
    <property type="entry name" value="YALI0B05434P"/>
    <property type="match status" value="1"/>
</dbReference>
<comment type="pathway">
    <text evidence="1">Mycotoxin biosynthesis.</text>
</comment>
<dbReference type="AlphaFoldDB" id="A0AAD6XL04"/>
<reference evidence="4" key="1">
    <citation type="submission" date="2023-03" db="EMBL/GenBank/DDBJ databases">
        <title>Massive genome expansion in bonnet fungi (Mycena s.s.) driven by repeated elements and novel gene families across ecological guilds.</title>
        <authorList>
            <consortium name="Lawrence Berkeley National Laboratory"/>
            <person name="Harder C.B."/>
            <person name="Miyauchi S."/>
            <person name="Viragh M."/>
            <person name="Kuo A."/>
            <person name="Thoen E."/>
            <person name="Andreopoulos B."/>
            <person name="Lu D."/>
            <person name="Skrede I."/>
            <person name="Drula E."/>
            <person name="Henrissat B."/>
            <person name="Morin E."/>
            <person name="Kohler A."/>
            <person name="Barry K."/>
            <person name="LaButti K."/>
            <person name="Morin E."/>
            <person name="Salamov A."/>
            <person name="Lipzen A."/>
            <person name="Mereny Z."/>
            <person name="Hegedus B."/>
            <person name="Baldrian P."/>
            <person name="Stursova M."/>
            <person name="Weitz H."/>
            <person name="Taylor A."/>
            <person name="Grigoriev I.V."/>
            <person name="Nagy L.G."/>
            <person name="Martin F."/>
            <person name="Kauserud H."/>
        </authorList>
    </citation>
    <scope>NUCLEOTIDE SEQUENCE</scope>
    <source>
        <strain evidence="4">CBHHK173m</strain>
    </source>
</reference>
<dbReference type="GO" id="GO:0043386">
    <property type="term" value="P:mycotoxin biosynthetic process"/>
    <property type="evidence" value="ECO:0007669"/>
    <property type="project" value="InterPro"/>
</dbReference>
<accession>A0AAD6XL04</accession>
<evidence type="ECO:0008006" key="6">
    <source>
        <dbReference type="Google" id="ProtNLM"/>
    </source>
</evidence>
<keyword evidence="5" id="KW-1185">Reference proteome</keyword>
<organism evidence="4 5">
    <name type="scientific">Mycena belliarum</name>
    <dbReference type="NCBI Taxonomy" id="1033014"/>
    <lineage>
        <taxon>Eukaryota</taxon>
        <taxon>Fungi</taxon>
        <taxon>Dikarya</taxon>
        <taxon>Basidiomycota</taxon>
        <taxon>Agaricomycotina</taxon>
        <taxon>Agaricomycetes</taxon>
        <taxon>Agaricomycetidae</taxon>
        <taxon>Agaricales</taxon>
        <taxon>Marasmiineae</taxon>
        <taxon>Mycenaceae</taxon>
        <taxon>Mycena</taxon>
    </lineage>
</organism>
<name>A0AAD6XL04_9AGAR</name>
<evidence type="ECO:0000256" key="1">
    <source>
        <dbReference type="ARBA" id="ARBA00004685"/>
    </source>
</evidence>
<gene>
    <name evidence="4" type="ORF">B0H15DRAFT_952700</name>
</gene>
<protein>
    <recommendedName>
        <fullName evidence="6">Oxidase ustYa</fullName>
    </recommendedName>
</protein>
<dbReference type="InterPro" id="IPR021765">
    <property type="entry name" value="UstYa-like"/>
</dbReference>
<proteinExistence type="inferred from homology"/>
<evidence type="ECO:0000256" key="2">
    <source>
        <dbReference type="ARBA" id="ARBA00035112"/>
    </source>
</evidence>
<comment type="similarity">
    <text evidence="2">Belongs to the ustYa family.</text>
</comment>
<keyword evidence="3" id="KW-0732">Signal</keyword>
<feature type="chain" id="PRO_5042104540" description="Oxidase ustYa" evidence="3">
    <location>
        <begin position="21"/>
        <end position="189"/>
    </location>
</feature>
<evidence type="ECO:0000313" key="4">
    <source>
        <dbReference type="EMBL" id="KAJ7082023.1"/>
    </source>
</evidence>
<evidence type="ECO:0000313" key="5">
    <source>
        <dbReference type="Proteomes" id="UP001222325"/>
    </source>
</evidence>
<sequence length="189" mass="20165">MPPKLSAVLALLLPLLLANAARLLYTRSAPPPVLTTPGLSPRLALPLARVAMDVHNSAQYALSGPLAEAQWAALVPAHGGVVHVGGEALLLGMFHQLRCLDVLRREWVRGAAAFAANTSEAQPAPRAHHCLNYLRQMVLCRADRRLESVMDPFGPHAVQVRGAQTCADWEGVYAFVEGHAGGAGAYDDL</sequence>
<evidence type="ECO:0000256" key="3">
    <source>
        <dbReference type="SAM" id="SignalP"/>
    </source>
</evidence>
<dbReference type="EMBL" id="JARJCN010000047">
    <property type="protein sequence ID" value="KAJ7082023.1"/>
    <property type="molecule type" value="Genomic_DNA"/>
</dbReference>
<dbReference type="PANTHER" id="PTHR33365:SF4">
    <property type="entry name" value="CYCLOCHLOROTINE BIOSYNTHESIS PROTEIN O"/>
    <property type="match status" value="1"/>
</dbReference>